<evidence type="ECO:0000259" key="3">
    <source>
        <dbReference type="PROSITE" id="PS50009"/>
    </source>
</evidence>
<dbReference type="InterPro" id="IPR008937">
    <property type="entry name" value="Ras-like_GEF"/>
</dbReference>
<dbReference type="InterPro" id="IPR001895">
    <property type="entry name" value="RASGEF_cat_dom"/>
</dbReference>
<dbReference type="InterPro" id="IPR036964">
    <property type="entry name" value="RASGEF_cat_dom_sf"/>
</dbReference>
<protein>
    <submittedName>
        <fullName evidence="5">Ras GEF</fullName>
    </submittedName>
</protein>
<dbReference type="PANTHER" id="PTHR23113">
    <property type="entry name" value="GUANINE NUCLEOTIDE EXCHANGE FACTOR"/>
    <property type="match status" value="1"/>
</dbReference>
<dbReference type="VEuPathDB" id="FungiDB:BCV72DRAFT_72791"/>
<dbReference type="GO" id="GO:0007265">
    <property type="term" value="P:Ras protein signal transduction"/>
    <property type="evidence" value="ECO:0007669"/>
    <property type="project" value="TreeGrafter"/>
</dbReference>
<evidence type="ECO:0000259" key="4">
    <source>
        <dbReference type="PROSITE" id="PS50212"/>
    </source>
</evidence>
<dbReference type="EMBL" id="KV921880">
    <property type="protein sequence ID" value="ORE09036.1"/>
    <property type="molecule type" value="Genomic_DNA"/>
</dbReference>
<dbReference type="InterPro" id="IPR000651">
    <property type="entry name" value="Ras-like_Gua-exchang_fac_N"/>
</dbReference>
<evidence type="ECO:0000256" key="2">
    <source>
        <dbReference type="PROSITE-ProRule" id="PRU00168"/>
    </source>
</evidence>
<dbReference type="SMART" id="SM00229">
    <property type="entry name" value="RasGEFN"/>
    <property type="match status" value="1"/>
</dbReference>
<dbReference type="CDD" id="cd06224">
    <property type="entry name" value="REM"/>
    <property type="match status" value="1"/>
</dbReference>
<dbReference type="PANTHER" id="PTHR23113:SF363">
    <property type="entry name" value="PROTEIN SON OF SEVENLESS"/>
    <property type="match status" value="1"/>
</dbReference>
<dbReference type="AlphaFoldDB" id="A0A1X0RAK9"/>
<dbReference type="SMART" id="SM00147">
    <property type="entry name" value="RasGEF"/>
    <property type="match status" value="1"/>
</dbReference>
<sequence>MHKNHLEPVASLPPIPNSKFIKKFGRSHKEQDKLPVNQSNTSYAPKEPIENDPHLFDLLLNDSLHFIHYGKTDSTVTSATVEKLVEKLTREMNYDFLMDFFFTFRQYLTPIKLCKLLISRFRWTLLEETDERQLIRIRTFVVIRYWLTHYWTHDFMNSHTLRFMLCTFLTQLRTHPAILASPRNERIVNNLRKIMKRQRRFYRHLDTDDQQREPSWTGKLGRTIRKSTSFSMYNHSLLCKPFHVDLYHSKLFSLIIHQDSYKSVVLKHRSEIIAQQFCLIEKDMLQTVSWDELIELRWRKKGSSTRHSVSQDTDLKGVELLIDFFNKTCQWVTCEIVRSTLLETRVQVIEKFIRIAFKCYQHRNYSTLMQILLGLQSPAVTRLERTWERVNQVQKDLLNQLKELAKPFKNWKNIRDCMTKATEEVTESFAVECVLTQSLKGFERVDGCIPFLGLYLSDLVFLAELPTFIKSNADTNNEDYVEHDKKLCERLCHPLVNYNKFRITASVIKHVLTFQVLSRAYKFKIHQHLFTQLQTVSILDNSQIREASFLCE</sequence>
<dbReference type="InterPro" id="IPR023578">
    <property type="entry name" value="Ras_GEF_dom_sf"/>
</dbReference>
<dbReference type="Proteomes" id="UP000242414">
    <property type="component" value="Unassembled WGS sequence"/>
</dbReference>
<dbReference type="PROSITE" id="PS50009">
    <property type="entry name" value="RASGEF_CAT"/>
    <property type="match status" value="1"/>
</dbReference>
<evidence type="ECO:0000313" key="5">
    <source>
        <dbReference type="EMBL" id="ORE09036.1"/>
    </source>
</evidence>
<dbReference type="GO" id="GO:0005085">
    <property type="term" value="F:guanyl-nucleotide exchange factor activity"/>
    <property type="evidence" value="ECO:0007669"/>
    <property type="project" value="UniProtKB-KW"/>
</dbReference>
<gene>
    <name evidence="5" type="ORF">BCV72DRAFT_72791</name>
</gene>
<dbReference type="SUPFAM" id="SSF48366">
    <property type="entry name" value="Ras GEF"/>
    <property type="match status" value="1"/>
</dbReference>
<dbReference type="GO" id="GO:0005886">
    <property type="term" value="C:plasma membrane"/>
    <property type="evidence" value="ECO:0007669"/>
    <property type="project" value="TreeGrafter"/>
</dbReference>
<feature type="domain" description="N-terminal Ras-GEF" evidence="4">
    <location>
        <begin position="72"/>
        <end position="199"/>
    </location>
</feature>
<organism evidence="5">
    <name type="scientific">Rhizopus microsporus var. microsporus</name>
    <dbReference type="NCBI Taxonomy" id="86635"/>
    <lineage>
        <taxon>Eukaryota</taxon>
        <taxon>Fungi</taxon>
        <taxon>Fungi incertae sedis</taxon>
        <taxon>Mucoromycota</taxon>
        <taxon>Mucoromycotina</taxon>
        <taxon>Mucoromycetes</taxon>
        <taxon>Mucorales</taxon>
        <taxon>Mucorineae</taxon>
        <taxon>Rhizopodaceae</taxon>
        <taxon>Rhizopus</taxon>
    </lineage>
</organism>
<dbReference type="PROSITE" id="PS50212">
    <property type="entry name" value="RASGEF_NTER"/>
    <property type="match status" value="1"/>
</dbReference>
<feature type="domain" description="Ras-GEF" evidence="3">
    <location>
        <begin position="269"/>
        <end position="548"/>
    </location>
</feature>
<name>A0A1X0RAK9_RHIZD</name>
<dbReference type="OrthoDB" id="10254377at2759"/>
<dbReference type="Gene3D" id="1.20.870.10">
    <property type="entry name" value="Son of sevenless (SoS) protein Chain: S domain 1"/>
    <property type="match status" value="1"/>
</dbReference>
<evidence type="ECO:0000256" key="1">
    <source>
        <dbReference type="ARBA" id="ARBA00022658"/>
    </source>
</evidence>
<proteinExistence type="predicted"/>
<dbReference type="Pfam" id="PF00617">
    <property type="entry name" value="RasGEF"/>
    <property type="match status" value="1"/>
</dbReference>
<dbReference type="Gene3D" id="1.10.840.10">
    <property type="entry name" value="Ras guanine-nucleotide exchange factors catalytic domain"/>
    <property type="match status" value="1"/>
</dbReference>
<accession>A0A1X0RAK9</accession>
<dbReference type="Pfam" id="PF00618">
    <property type="entry name" value="RasGEF_N"/>
    <property type="match status" value="1"/>
</dbReference>
<reference evidence="5" key="1">
    <citation type="journal article" date="2016" name="Proc. Natl. Acad. Sci. U.S.A.">
        <title>Lipid metabolic changes in an early divergent fungus govern the establishment of a mutualistic symbiosis with endobacteria.</title>
        <authorList>
            <person name="Lastovetsky O.A."/>
            <person name="Gaspar M.L."/>
            <person name="Mondo S.J."/>
            <person name="LaButti K.M."/>
            <person name="Sandor L."/>
            <person name="Grigoriev I.V."/>
            <person name="Henry S.A."/>
            <person name="Pawlowska T.E."/>
        </authorList>
    </citation>
    <scope>NUCLEOTIDE SEQUENCE [LARGE SCALE GENOMIC DNA]</scope>
    <source>
        <strain evidence="5">ATCC 52814</strain>
    </source>
</reference>
<keyword evidence="1 2" id="KW-0344">Guanine-nucleotide releasing factor</keyword>